<dbReference type="AlphaFoldDB" id="X0VJ70"/>
<dbReference type="EMBL" id="BARS01026401">
    <property type="protein sequence ID" value="GAG00606.1"/>
    <property type="molecule type" value="Genomic_DNA"/>
</dbReference>
<gene>
    <name evidence="1" type="ORF">S01H1_41609</name>
</gene>
<protein>
    <submittedName>
        <fullName evidence="1">Uncharacterized protein</fullName>
    </submittedName>
</protein>
<reference evidence="1" key="1">
    <citation type="journal article" date="2014" name="Front. Microbiol.">
        <title>High frequency of phylogenetically diverse reductive dehalogenase-homologous genes in deep subseafloor sedimentary metagenomes.</title>
        <authorList>
            <person name="Kawai M."/>
            <person name="Futagami T."/>
            <person name="Toyoda A."/>
            <person name="Takaki Y."/>
            <person name="Nishi S."/>
            <person name="Hori S."/>
            <person name="Arai W."/>
            <person name="Tsubouchi T."/>
            <person name="Morono Y."/>
            <person name="Uchiyama I."/>
            <person name="Ito T."/>
            <person name="Fujiyama A."/>
            <person name="Inagaki F."/>
            <person name="Takami H."/>
        </authorList>
    </citation>
    <scope>NUCLEOTIDE SEQUENCE</scope>
    <source>
        <strain evidence="1">Expedition CK06-06</strain>
    </source>
</reference>
<sequence length="44" mass="4938">MDFRDFLVAEVEGSGAIPSYLARLEFIWRDSGAITNPLIPSRLL</sequence>
<evidence type="ECO:0000313" key="1">
    <source>
        <dbReference type="EMBL" id="GAG00606.1"/>
    </source>
</evidence>
<organism evidence="1">
    <name type="scientific">marine sediment metagenome</name>
    <dbReference type="NCBI Taxonomy" id="412755"/>
    <lineage>
        <taxon>unclassified sequences</taxon>
        <taxon>metagenomes</taxon>
        <taxon>ecological metagenomes</taxon>
    </lineage>
</organism>
<comment type="caution">
    <text evidence="1">The sequence shown here is derived from an EMBL/GenBank/DDBJ whole genome shotgun (WGS) entry which is preliminary data.</text>
</comment>
<proteinExistence type="predicted"/>
<accession>X0VJ70</accession>
<name>X0VJ70_9ZZZZ</name>